<name>A0ABW5ST55_9BACL</name>
<organism evidence="1 2">
    <name type="scientific">Paenibacillus shunpengii</name>
    <dbReference type="NCBI Taxonomy" id="2054424"/>
    <lineage>
        <taxon>Bacteria</taxon>
        <taxon>Bacillati</taxon>
        <taxon>Bacillota</taxon>
        <taxon>Bacilli</taxon>
        <taxon>Bacillales</taxon>
        <taxon>Paenibacillaceae</taxon>
        <taxon>Paenibacillus</taxon>
    </lineage>
</organism>
<evidence type="ECO:0000313" key="2">
    <source>
        <dbReference type="Proteomes" id="UP001597540"/>
    </source>
</evidence>
<accession>A0ABW5ST55</accession>
<protein>
    <submittedName>
        <fullName evidence="1">Uncharacterized protein</fullName>
    </submittedName>
</protein>
<dbReference type="RefSeq" id="WP_379263978.1">
    <property type="nucleotide sequence ID" value="NZ_JBHUMJ010000007.1"/>
</dbReference>
<dbReference type="EMBL" id="JBHUMJ010000007">
    <property type="protein sequence ID" value="MFD2702630.1"/>
    <property type="molecule type" value="Genomic_DNA"/>
</dbReference>
<gene>
    <name evidence="1" type="ORF">ACFSVM_19440</name>
</gene>
<keyword evidence="2" id="KW-1185">Reference proteome</keyword>
<comment type="caution">
    <text evidence="1">The sequence shown here is derived from an EMBL/GenBank/DDBJ whole genome shotgun (WGS) entry which is preliminary data.</text>
</comment>
<evidence type="ECO:0000313" key="1">
    <source>
        <dbReference type="EMBL" id="MFD2702630.1"/>
    </source>
</evidence>
<sequence length="94" mass="11227">MSGFTNSFHLQTFYREKALNLLRETELPGYVYGENNGWVTFVVDYRVKHLDDKISEFNPGILLHNVFLEDHMWEFKIYNKDELVFDYAADLEMP</sequence>
<proteinExistence type="predicted"/>
<reference evidence="2" key="1">
    <citation type="journal article" date="2019" name="Int. J. Syst. Evol. Microbiol.">
        <title>The Global Catalogue of Microorganisms (GCM) 10K type strain sequencing project: providing services to taxonomists for standard genome sequencing and annotation.</title>
        <authorList>
            <consortium name="The Broad Institute Genomics Platform"/>
            <consortium name="The Broad Institute Genome Sequencing Center for Infectious Disease"/>
            <person name="Wu L."/>
            <person name="Ma J."/>
        </authorList>
    </citation>
    <scope>NUCLEOTIDE SEQUENCE [LARGE SCALE GENOMIC DNA]</scope>
    <source>
        <strain evidence="2">KCTC 33849</strain>
    </source>
</reference>
<dbReference type="Proteomes" id="UP001597540">
    <property type="component" value="Unassembled WGS sequence"/>
</dbReference>